<dbReference type="KEGG" id="halx:M0R89_12570"/>
<evidence type="ECO:0000313" key="2">
    <source>
        <dbReference type="EMBL" id="UPV73377.1"/>
    </source>
</evidence>
<feature type="domain" description="Methyltransferase type 11" evidence="1">
    <location>
        <begin position="45"/>
        <end position="132"/>
    </location>
</feature>
<dbReference type="RefSeq" id="WP_248649433.1">
    <property type="nucleotide sequence ID" value="NZ_CP096659.1"/>
</dbReference>
<dbReference type="Gene3D" id="3.40.50.150">
    <property type="entry name" value="Vaccinia Virus protein VP39"/>
    <property type="match status" value="1"/>
</dbReference>
<gene>
    <name evidence="2" type="ORF">M0R89_12570</name>
</gene>
<dbReference type="SUPFAM" id="SSF53335">
    <property type="entry name" value="S-adenosyl-L-methionine-dependent methyltransferases"/>
    <property type="match status" value="1"/>
</dbReference>
<dbReference type="PANTHER" id="PTHR43591">
    <property type="entry name" value="METHYLTRANSFERASE"/>
    <property type="match status" value="1"/>
</dbReference>
<accession>A0A8U0HR45</accession>
<dbReference type="GeneID" id="72186047"/>
<evidence type="ECO:0000313" key="3">
    <source>
        <dbReference type="Proteomes" id="UP000830729"/>
    </source>
</evidence>
<dbReference type="Proteomes" id="UP000830729">
    <property type="component" value="Chromosome"/>
</dbReference>
<keyword evidence="2" id="KW-0808">Transferase</keyword>
<proteinExistence type="predicted"/>
<dbReference type="Pfam" id="PF08241">
    <property type="entry name" value="Methyltransf_11"/>
    <property type="match status" value="1"/>
</dbReference>
<dbReference type="GO" id="GO:0032259">
    <property type="term" value="P:methylation"/>
    <property type="evidence" value="ECO:0007669"/>
    <property type="project" value="UniProtKB-KW"/>
</dbReference>
<name>A0A8U0HR45_9EURY</name>
<dbReference type="CDD" id="cd02440">
    <property type="entry name" value="AdoMet_MTases"/>
    <property type="match status" value="1"/>
</dbReference>
<protein>
    <submittedName>
        <fullName evidence="2">Class I SAM-dependent methyltransferase</fullName>
    </submittedName>
</protein>
<dbReference type="PANTHER" id="PTHR43591:SF24">
    <property type="entry name" value="2-METHOXY-6-POLYPRENYL-1,4-BENZOQUINOL METHYLASE, MITOCHONDRIAL"/>
    <property type="match status" value="1"/>
</dbReference>
<evidence type="ECO:0000259" key="1">
    <source>
        <dbReference type="Pfam" id="PF08241"/>
    </source>
</evidence>
<organism evidence="2 3">
    <name type="scientific">Halorussus limi</name>
    <dbReference type="NCBI Taxonomy" id="2938695"/>
    <lineage>
        <taxon>Archaea</taxon>
        <taxon>Methanobacteriati</taxon>
        <taxon>Methanobacteriota</taxon>
        <taxon>Stenosarchaea group</taxon>
        <taxon>Halobacteria</taxon>
        <taxon>Halobacteriales</taxon>
        <taxon>Haladaptataceae</taxon>
        <taxon>Halorussus</taxon>
    </lineage>
</organism>
<dbReference type="GO" id="GO:0008757">
    <property type="term" value="F:S-adenosylmethionine-dependent methyltransferase activity"/>
    <property type="evidence" value="ECO:0007669"/>
    <property type="project" value="InterPro"/>
</dbReference>
<reference evidence="2 3" key="1">
    <citation type="submission" date="2022-04" db="EMBL/GenBank/DDBJ databases">
        <title>Diverse halophilic archaea isolated from saline environments.</title>
        <authorList>
            <person name="Cui H.-L."/>
        </authorList>
    </citation>
    <scope>NUCLEOTIDE SEQUENCE [LARGE SCALE GENOMIC DNA]</scope>
    <source>
        <strain evidence="2 3">XZYJT49</strain>
    </source>
</reference>
<sequence length="192" mass="20508">MSSALGDTATFDRTARFYDWFAPTPDAEEFRDALAFADREIERVLDVGGGTGRGASALGARERIVADAAAGMTRQARRNGFEAVRADAARLPFADESVDAVLVVDALHHFGDPESAVGAAARVLRPGGVLVVREIDPTTLVGRLTEAGEHLYGFESTFFAPDDLGRIVADAGLDARYRSGGFEYTVVGRRGE</sequence>
<dbReference type="InterPro" id="IPR013216">
    <property type="entry name" value="Methyltransf_11"/>
</dbReference>
<keyword evidence="3" id="KW-1185">Reference proteome</keyword>
<dbReference type="InterPro" id="IPR029063">
    <property type="entry name" value="SAM-dependent_MTases_sf"/>
</dbReference>
<keyword evidence="2" id="KW-0489">Methyltransferase</keyword>
<dbReference type="AlphaFoldDB" id="A0A8U0HR45"/>
<dbReference type="EMBL" id="CP096659">
    <property type="protein sequence ID" value="UPV73377.1"/>
    <property type="molecule type" value="Genomic_DNA"/>
</dbReference>